<evidence type="ECO:0000256" key="3">
    <source>
        <dbReference type="PIRSR" id="PIRSR606689-1"/>
    </source>
</evidence>
<evidence type="ECO:0000313" key="6">
    <source>
        <dbReference type="EMBL" id="KAG8238914.1"/>
    </source>
</evidence>
<comment type="caution">
    <text evidence="6">The sequence shown here is derived from an EMBL/GenBank/DDBJ whole genome shotgun (WGS) entry which is preliminary data.</text>
</comment>
<dbReference type="GO" id="GO:0005525">
    <property type="term" value="F:GTP binding"/>
    <property type="evidence" value="ECO:0007669"/>
    <property type="project" value="UniProtKB-KW"/>
</dbReference>
<dbReference type="InterPro" id="IPR027417">
    <property type="entry name" value="P-loop_NTPase"/>
</dbReference>
<evidence type="ECO:0000256" key="2">
    <source>
        <dbReference type="ARBA" id="ARBA00023134"/>
    </source>
</evidence>
<dbReference type="GO" id="GO:0003924">
    <property type="term" value="F:GTPase activity"/>
    <property type="evidence" value="ECO:0007669"/>
    <property type="project" value="InterPro"/>
</dbReference>
<dbReference type="Pfam" id="PF00025">
    <property type="entry name" value="Arf"/>
    <property type="match status" value="1"/>
</dbReference>
<evidence type="ECO:0000259" key="5">
    <source>
        <dbReference type="Pfam" id="PF00078"/>
    </source>
</evidence>
<dbReference type="SUPFAM" id="SSF52540">
    <property type="entry name" value="P-loop containing nucleoside triphosphate hydrolases"/>
    <property type="match status" value="1"/>
</dbReference>
<evidence type="ECO:0000313" key="7">
    <source>
        <dbReference type="Proteomes" id="UP000792457"/>
    </source>
</evidence>
<dbReference type="InterPro" id="IPR000477">
    <property type="entry name" value="RT_dom"/>
</dbReference>
<keyword evidence="1 3" id="KW-0547">Nucleotide-binding</keyword>
<dbReference type="PROSITE" id="PS51417">
    <property type="entry name" value="ARF"/>
    <property type="match status" value="1"/>
</dbReference>
<reference evidence="6" key="1">
    <citation type="submission" date="2013-04" db="EMBL/GenBank/DDBJ databases">
        <authorList>
            <person name="Qu J."/>
            <person name="Murali S.C."/>
            <person name="Bandaranaike D."/>
            <person name="Bellair M."/>
            <person name="Blankenburg K."/>
            <person name="Chao H."/>
            <person name="Dinh H."/>
            <person name="Doddapaneni H."/>
            <person name="Downs B."/>
            <person name="Dugan-Rocha S."/>
            <person name="Elkadiri S."/>
            <person name="Gnanaolivu R.D."/>
            <person name="Hernandez B."/>
            <person name="Javaid M."/>
            <person name="Jayaseelan J.C."/>
            <person name="Lee S."/>
            <person name="Li M."/>
            <person name="Ming W."/>
            <person name="Munidasa M."/>
            <person name="Muniz J."/>
            <person name="Nguyen L."/>
            <person name="Ongeri F."/>
            <person name="Osuji N."/>
            <person name="Pu L.-L."/>
            <person name="Puazo M."/>
            <person name="Qu C."/>
            <person name="Quiroz J."/>
            <person name="Raj R."/>
            <person name="Weissenberger G."/>
            <person name="Xin Y."/>
            <person name="Zou X."/>
            <person name="Han Y."/>
            <person name="Richards S."/>
            <person name="Worley K."/>
            <person name="Muzny D."/>
            <person name="Gibbs R."/>
        </authorList>
    </citation>
    <scope>NUCLEOTIDE SEQUENCE</scope>
    <source>
        <strain evidence="6">Sampled in the wild</strain>
    </source>
</reference>
<dbReference type="Gene3D" id="3.40.50.300">
    <property type="entry name" value="P-loop containing nucleotide triphosphate hydrolases"/>
    <property type="match status" value="1"/>
</dbReference>
<dbReference type="Proteomes" id="UP000792457">
    <property type="component" value="Unassembled WGS sequence"/>
</dbReference>
<dbReference type="GO" id="GO:1905515">
    <property type="term" value="P:non-motile cilium assembly"/>
    <property type="evidence" value="ECO:0007669"/>
    <property type="project" value="TreeGrafter"/>
</dbReference>
<dbReference type="InterPro" id="IPR051995">
    <property type="entry name" value="Ciliary_GTPase"/>
</dbReference>
<name>A0A8K0KP64_LADFU</name>
<dbReference type="Pfam" id="PF00078">
    <property type="entry name" value="RVT_1"/>
    <property type="match status" value="1"/>
</dbReference>
<feature type="binding site" evidence="3">
    <location>
        <begin position="99"/>
        <end position="102"/>
    </location>
    <ligand>
        <name>GTP</name>
        <dbReference type="ChEBI" id="CHEBI:37565"/>
    </ligand>
</feature>
<dbReference type="AlphaFoldDB" id="A0A8K0KP64"/>
<sequence length="232" mass="25789">MPKGSFALVYCSSIHFADDIAIIADSEKDMNKMLNILSYALEEFKLKINKKKTKTMVAHGIVFVLDAADTGRLNECRDILMSILSNDKLSGKPLLVLGNKQDIPGALDEIDIVEMLDLEKLVNEQKCPTLLETCSAHMFQKPQKKEDLVIQNSFRTHSVKRVERHQYKGETFNADGLQDDVEPLIIRLTSNSCSSGNQSRQSGGKEGSLPGPSKMIQPTFEGIQELSDSDDD</sequence>
<reference evidence="6" key="2">
    <citation type="submission" date="2017-10" db="EMBL/GenBank/DDBJ databases">
        <title>Ladona fulva Genome sequencing and assembly.</title>
        <authorList>
            <person name="Murali S."/>
            <person name="Richards S."/>
            <person name="Bandaranaike D."/>
            <person name="Bellair M."/>
            <person name="Blankenburg K."/>
            <person name="Chao H."/>
            <person name="Dinh H."/>
            <person name="Doddapaneni H."/>
            <person name="Dugan-Rocha S."/>
            <person name="Elkadiri S."/>
            <person name="Gnanaolivu R."/>
            <person name="Hernandez B."/>
            <person name="Skinner E."/>
            <person name="Javaid M."/>
            <person name="Lee S."/>
            <person name="Li M."/>
            <person name="Ming W."/>
            <person name="Munidasa M."/>
            <person name="Muniz J."/>
            <person name="Nguyen L."/>
            <person name="Hughes D."/>
            <person name="Osuji N."/>
            <person name="Pu L.-L."/>
            <person name="Puazo M."/>
            <person name="Qu C."/>
            <person name="Quiroz J."/>
            <person name="Raj R."/>
            <person name="Weissenberger G."/>
            <person name="Xin Y."/>
            <person name="Zou X."/>
            <person name="Han Y."/>
            <person name="Worley K."/>
            <person name="Muzny D."/>
            <person name="Gibbs R."/>
        </authorList>
    </citation>
    <scope>NUCLEOTIDE SEQUENCE</scope>
    <source>
        <strain evidence="6">Sampled in the wild</strain>
    </source>
</reference>
<dbReference type="GO" id="GO:0097500">
    <property type="term" value="P:receptor localization to non-motile cilium"/>
    <property type="evidence" value="ECO:0007669"/>
    <property type="project" value="TreeGrafter"/>
</dbReference>
<protein>
    <recommendedName>
        <fullName evidence="5">Reverse transcriptase domain-containing protein</fullName>
    </recommendedName>
</protein>
<dbReference type="GO" id="GO:0060170">
    <property type="term" value="C:ciliary membrane"/>
    <property type="evidence" value="ECO:0007669"/>
    <property type="project" value="TreeGrafter"/>
</dbReference>
<feature type="compositionally biased region" description="Polar residues" evidence="4">
    <location>
        <begin position="190"/>
        <end position="202"/>
    </location>
</feature>
<dbReference type="OrthoDB" id="14717at2759"/>
<gene>
    <name evidence="6" type="ORF">J437_LFUL000751</name>
</gene>
<dbReference type="InterPro" id="IPR006689">
    <property type="entry name" value="Small_GTPase_ARF/SAR"/>
</dbReference>
<dbReference type="EMBL" id="KZ309469">
    <property type="protein sequence ID" value="KAG8238914.1"/>
    <property type="molecule type" value="Genomic_DNA"/>
</dbReference>
<evidence type="ECO:0000256" key="4">
    <source>
        <dbReference type="SAM" id="MobiDB-lite"/>
    </source>
</evidence>
<dbReference type="PANTHER" id="PTHR46090">
    <property type="entry name" value="ADP-RIBOSYLATION FACTOR-LIKE PROTEIN 13B"/>
    <property type="match status" value="1"/>
</dbReference>
<feature type="region of interest" description="Disordered" evidence="4">
    <location>
        <begin position="190"/>
        <end position="232"/>
    </location>
</feature>
<keyword evidence="7" id="KW-1185">Reference proteome</keyword>
<dbReference type="GO" id="GO:0097730">
    <property type="term" value="C:non-motile cilium"/>
    <property type="evidence" value="ECO:0007669"/>
    <property type="project" value="TreeGrafter"/>
</dbReference>
<feature type="domain" description="Reverse transcriptase" evidence="5">
    <location>
        <begin position="12"/>
        <end position="57"/>
    </location>
</feature>
<dbReference type="PANTHER" id="PTHR46090:SF2">
    <property type="entry name" value="ADP-RIBOSYLATION FACTOR-LIKE PROTEIN 13B"/>
    <property type="match status" value="1"/>
</dbReference>
<accession>A0A8K0KP64</accession>
<evidence type="ECO:0000256" key="1">
    <source>
        <dbReference type="ARBA" id="ARBA00022741"/>
    </source>
</evidence>
<proteinExistence type="predicted"/>
<organism evidence="6 7">
    <name type="scientific">Ladona fulva</name>
    <name type="common">Scarce chaser dragonfly</name>
    <name type="synonym">Libellula fulva</name>
    <dbReference type="NCBI Taxonomy" id="123851"/>
    <lineage>
        <taxon>Eukaryota</taxon>
        <taxon>Metazoa</taxon>
        <taxon>Ecdysozoa</taxon>
        <taxon>Arthropoda</taxon>
        <taxon>Hexapoda</taxon>
        <taxon>Insecta</taxon>
        <taxon>Pterygota</taxon>
        <taxon>Palaeoptera</taxon>
        <taxon>Odonata</taxon>
        <taxon>Epiprocta</taxon>
        <taxon>Anisoptera</taxon>
        <taxon>Libelluloidea</taxon>
        <taxon>Libellulidae</taxon>
        <taxon>Ladona</taxon>
    </lineage>
</organism>
<keyword evidence="2 3" id="KW-0342">GTP-binding</keyword>